<evidence type="ECO:0000313" key="7">
    <source>
        <dbReference type="Proteomes" id="UP000325286"/>
    </source>
</evidence>
<evidence type="ECO:0000256" key="4">
    <source>
        <dbReference type="SAM" id="MobiDB-lite"/>
    </source>
</evidence>
<accession>A0A5B9QTF7</accession>
<dbReference type="SUPFAM" id="SSF110849">
    <property type="entry name" value="ParB/Sulfiredoxin"/>
    <property type="match status" value="1"/>
</dbReference>
<dbReference type="EMBL" id="CP042914">
    <property type="protein sequence ID" value="QEG40366.1"/>
    <property type="molecule type" value="Genomic_DNA"/>
</dbReference>
<evidence type="ECO:0000313" key="6">
    <source>
        <dbReference type="EMBL" id="QEG40366.1"/>
    </source>
</evidence>
<protein>
    <submittedName>
        <fullName evidence="6">Putative chromosome-partitioning protein ParB</fullName>
    </submittedName>
</protein>
<dbReference type="NCBIfam" id="TIGR00180">
    <property type="entry name" value="parB_part"/>
    <property type="match status" value="1"/>
</dbReference>
<dbReference type="GO" id="GO:0007059">
    <property type="term" value="P:chromosome segregation"/>
    <property type="evidence" value="ECO:0007669"/>
    <property type="project" value="UniProtKB-KW"/>
</dbReference>
<dbReference type="Gene3D" id="1.10.10.2830">
    <property type="match status" value="1"/>
</dbReference>
<evidence type="ECO:0000256" key="3">
    <source>
        <dbReference type="ARBA" id="ARBA00023125"/>
    </source>
</evidence>
<dbReference type="InterPro" id="IPR041468">
    <property type="entry name" value="HTH_ParB/Spo0J"/>
</dbReference>
<evidence type="ECO:0000256" key="1">
    <source>
        <dbReference type="ARBA" id="ARBA00006295"/>
    </source>
</evidence>
<feature type="domain" description="ParB-like N-terminal" evidence="5">
    <location>
        <begin position="81"/>
        <end position="170"/>
    </location>
</feature>
<dbReference type="InterPro" id="IPR003115">
    <property type="entry name" value="ParB_N"/>
</dbReference>
<dbReference type="Pfam" id="PF23552">
    <property type="entry name" value="ParB_C"/>
    <property type="match status" value="1"/>
</dbReference>
<dbReference type="FunFam" id="1.10.10.2830:FF:000001">
    <property type="entry name" value="Chromosome partitioning protein ParB"/>
    <property type="match status" value="1"/>
</dbReference>
<organism evidence="6 7">
    <name type="scientific">Roseimaritima ulvae</name>
    <dbReference type="NCBI Taxonomy" id="980254"/>
    <lineage>
        <taxon>Bacteria</taxon>
        <taxon>Pseudomonadati</taxon>
        <taxon>Planctomycetota</taxon>
        <taxon>Planctomycetia</taxon>
        <taxon>Pirellulales</taxon>
        <taxon>Pirellulaceae</taxon>
        <taxon>Roseimaritima</taxon>
    </lineage>
</organism>
<dbReference type="PANTHER" id="PTHR33375:SF1">
    <property type="entry name" value="CHROMOSOME-PARTITIONING PROTEIN PARB-RELATED"/>
    <property type="match status" value="1"/>
</dbReference>
<keyword evidence="2" id="KW-0159">Chromosome partition</keyword>
<dbReference type="Pfam" id="PF17762">
    <property type="entry name" value="HTH_ParB"/>
    <property type="match status" value="1"/>
</dbReference>
<dbReference type="InterPro" id="IPR057240">
    <property type="entry name" value="ParB_dimer_C"/>
</dbReference>
<feature type="region of interest" description="Disordered" evidence="4">
    <location>
        <begin position="1"/>
        <end position="79"/>
    </location>
</feature>
<comment type="similarity">
    <text evidence="1">Belongs to the ParB family.</text>
</comment>
<sequence>MSNPTGTKDRRLGKGLAALLGTPLDEEHGSSQDQPSRPAAAEKPRKPGPTPPAATKAPAAPTAKAPPESAPSDPAAGDRSVELSVYEIDNNPFQPRREFNESEIASLAESLKEHEQLQPVIVRKVGERYQLISGERRLRACIHAGLPTVRADIREADDRLVAELAIIENLQRKDLNAIEKAMSFRRYIDEHQCTQDEFAQRLKIDRSTIANLMRLLELPQAVIDQINSERITSSHARALLPLGDEAQQVALAKQIEEEKWSVRATEHHVAALLEEEDRQESGQASTAPAKKKRTVSAHIQSLQQDLKMQLGTKVEIRETAKGRGKITIHFSSPEEFERLQSLMGSQHAAAA</sequence>
<evidence type="ECO:0000256" key="2">
    <source>
        <dbReference type="ARBA" id="ARBA00022829"/>
    </source>
</evidence>
<dbReference type="Pfam" id="PF02195">
    <property type="entry name" value="ParB_N"/>
    <property type="match status" value="1"/>
</dbReference>
<dbReference type="GO" id="GO:0045881">
    <property type="term" value="P:positive regulation of sporulation resulting in formation of a cellular spore"/>
    <property type="evidence" value="ECO:0007669"/>
    <property type="project" value="TreeGrafter"/>
</dbReference>
<dbReference type="GO" id="GO:0005694">
    <property type="term" value="C:chromosome"/>
    <property type="evidence" value="ECO:0007669"/>
    <property type="project" value="TreeGrafter"/>
</dbReference>
<dbReference type="SMART" id="SM00470">
    <property type="entry name" value="ParB"/>
    <property type="match status" value="1"/>
</dbReference>
<feature type="region of interest" description="Disordered" evidence="4">
    <location>
        <begin position="274"/>
        <end position="296"/>
    </location>
</feature>
<dbReference type="KEGG" id="rul:UC8_23760"/>
<dbReference type="GO" id="GO:0003677">
    <property type="term" value="F:DNA binding"/>
    <property type="evidence" value="ECO:0007669"/>
    <property type="project" value="UniProtKB-KW"/>
</dbReference>
<dbReference type="PANTHER" id="PTHR33375">
    <property type="entry name" value="CHROMOSOME-PARTITIONING PROTEIN PARB-RELATED"/>
    <property type="match status" value="1"/>
</dbReference>
<dbReference type="InterPro" id="IPR050336">
    <property type="entry name" value="Chromosome_partition/occlusion"/>
</dbReference>
<feature type="compositionally biased region" description="Low complexity" evidence="4">
    <location>
        <begin position="53"/>
        <end position="75"/>
    </location>
</feature>
<dbReference type="SUPFAM" id="SSF109709">
    <property type="entry name" value="KorB DNA-binding domain-like"/>
    <property type="match status" value="1"/>
</dbReference>
<dbReference type="CDD" id="cd16393">
    <property type="entry name" value="SPO0J_N"/>
    <property type="match status" value="1"/>
</dbReference>
<reference evidence="6 7" key="1">
    <citation type="submission" date="2019-08" db="EMBL/GenBank/DDBJ databases">
        <title>Deep-cultivation of Planctomycetes and their phenomic and genomic characterization uncovers novel biology.</title>
        <authorList>
            <person name="Wiegand S."/>
            <person name="Jogler M."/>
            <person name="Boedeker C."/>
            <person name="Pinto D."/>
            <person name="Vollmers J."/>
            <person name="Rivas-Marin E."/>
            <person name="Kohn T."/>
            <person name="Peeters S.H."/>
            <person name="Heuer A."/>
            <person name="Rast P."/>
            <person name="Oberbeckmann S."/>
            <person name="Bunk B."/>
            <person name="Jeske O."/>
            <person name="Meyerdierks A."/>
            <person name="Storesund J.E."/>
            <person name="Kallscheuer N."/>
            <person name="Luecker S."/>
            <person name="Lage O.M."/>
            <person name="Pohl T."/>
            <person name="Merkel B.J."/>
            <person name="Hornburger P."/>
            <person name="Mueller R.-W."/>
            <person name="Bruemmer F."/>
            <person name="Labrenz M."/>
            <person name="Spormann A.M."/>
            <person name="Op den Camp H."/>
            <person name="Overmann J."/>
            <person name="Amann R."/>
            <person name="Jetten M.S.M."/>
            <person name="Mascher T."/>
            <person name="Medema M.H."/>
            <person name="Devos D.P."/>
            <person name="Kaster A.-K."/>
            <person name="Ovreas L."/>
            <person name="Rohde M."/>
            <person name="Galperin M.Y."/>
            <person name="Jogler C."/>
        </authorList>
    </citation>
    <scope>NUCLEOTIDE SEQUENCE [LARGE SCALE GENOMIC DNA]</scope>
    <source>
        <strain evidence="6 7">UC8</strain>
    </source>
</reference>
<name>A0A5B9QTF7_9BACT</name>
<gene>
    <name evidence="6" type="primary">parB</name>
    <name evidence="6" type="ORF">UC8_23760</name>
</gene>
<keyword evidence="7" id="KW-1185">Reference proteome</keyword>
<keyword evidence="3" id="KW-0238">DNA-binding</keyword>
<dbReference type="AlphaFoldDB" id="A0A5B9QTF7"/>
<evidence type="ECO:0000259" key="5">
    <source>
        <dbReference type="SMART" id="SM00470"/>
    </source>
</evidence>
<dbReference type="FunFam" id="3.90.1530.30:FF:000001">
    <property type="entry name" value="Chromosome partitioning protein ParB"/>
    <property type="match status" value="1"/>
</dbReference>
<dbReference type="Gene3D" id="3.90.1530.30">
    <property type="match status" value="1"/>
</dbReference>
<dbReference type="Proteomes" id="UP000325286">
    <property type="component" value="Chromosome"/>
</dbReference>
<proteinExistence type="inferred from homology"/>
<dbReference type="InterPro" id="IPR036086">
    <property type="entry name" value="ParB/Sulfiredoxin_sf"/>
</dbReference>
<dbReference type="InterPro" id="IPR004437">
    <property type="entry name" value="ParB/RepB/Spo0J"/>
</dbReference>